<protein>
    <submittedName>
        <fullName evidence="1">Uncharacterized protein</fullName>
    </submittedName>
</protein>
<dbReference type="EMBL" id="UZAL01005849">
    <property type="protein sequence ID" value="VDO94438.1"/>
    <property type="molecule type" value="Genomic_DNA"/>
</dbReference>
<reference evidence="1 2" key="1">
    <citation type="submission" date="2018-11" db="EMBL/GenBank/DDBJ databases">
        <authorList>
            <consortium name="Pathogen Informatics"/>
        </authorList>
    </citation>
    <scope>NUCLEOTIDE SEQUENCE [LARGE SCALE GENOMIC DNA]</scope>
    <source>
        <strain>Denwood</strain>
        <strain evidence="2">Zambia</strain>
    </source>
</reference>
<gene>
    <name evidence="1" type="ORF">SMTD_LOCUS3326</name>
</gene>
<sequence>MLSLCDRKKVNKTAGTDISEINSKPLDDKYCLGRLCISTGSHSGFLRSQATSLT</sequence>
<accession>A0A3P8D1Z3</accession>
<evidence type="ECO:0000313" key="1">
    <source>
        <dbReference type="EMBL" id="VDO94438.1"/>
    </source>
</evidence>
<name>A0A3P8D1Z3_9TREM</name>
<proteinExistence type="predicted"/>
<evidence type="ECO:0000313" key="2">
    <source>
        <dbReference type="Proteomes" id="UP000269396"/>
    </source>
</evidence>
<organism evidence="1 2">
    <name type="scientific">Schistosoma mattheei</name>
    <dbReference type="NCBI Taxonomy" id="31246"/>
    <lineage>
        <taxon>Eukaryota</taxon>
        <taxon>Metazoa</taxon>
        <taxon>Spiralia</taxon>
        <taxon>Lophotrochozoa</taxon>
        <taxon>Platyhelminthes</taxon>
        <taxon>Trematoda</taxon>
        <taxon>Digenea</taxon>
        <taxon>Strigeidida</taxon>
        <taxon>Schistosomatoidea</taxon>
        <taxon>Schistosomatidae</taxon>
        <taxon>Schistosoma</taxon>
    </lineage>
</organism>
<dbReference type="Proteomes" id="UP000269396">
    <property type="component" value="Unassembled WGS sequence"/>
</dbReference>
<dbReference type="AlphaFoldDB" id="A0A3P8D1Z3"/>
<keyword evidence="2" id="KW-1185">Reference proteome</keyword>